<comment type="caution">
    <text evidence="9">The sequence shown here is derived from an EMBL/GenBank/DDBJ whole genome shotgun (WGS) entry which is preliminary data.</text>
</comment>
<dbReference type="InterPro" id="IPR005304">
    <property type="entry name" value="Rbsml_bgen_MeTrfase_EMG1/NEP1"/>
</dbReference>
<keyword evidence="3" id="KW-0698">rRNA processing</keyword>
<keyword evidence="7" id="KW-0699">rRNA-binding</keyword>
<dbReference type="InterPro" id="IPR029028">
    <property type="entry name" value="Alpha/beta_knot_MTases"/>
</dbReference>
<evidence type="ECO:0000256" key="4">
    <source>
        <dbReference type="ARBA" id="ARBA00022603"/>
    </source>
</evidence>
<evidence type="ECO:0000256" key="1">
    <source>
        <dbReference type="ARBA" id="ARBA00008115"/>
    </source>
</evidence>
<dbReference type="GO" id="GO:0019843">
    <property type="term" value="F:rRNA binding"/>
    <property type="evidence" value="ECO:0007669"/>
    <property type="project" value="UniProtKB-KW"/>
</dbReference>
<dbReference type="Gene3D" id="3.40.1280.10">
    <property type="match status" value="1"/>
</dbReference>
<organism evidence="9 10">
    <name type="scientific">Strigomonas culicis</name>
    <dbReference type="NCBI Taxonomy" id="28005"/>
    <lineage>
        <taxon>Eukaryota</taxon>
        <taxon>Discoba</taxon>
        <taxon>Euglenozoa</taxon>
        <taxon>Kinetoplastea</taxon>
        <taxon>Metakinetoplastina</taxon>
        <taxon>Trypanosomatida</taxon>
        <taxon>Trypanosomatidae</taxon>
        <taxon>Strigomonadinae</taxon>
        <taxon>Strigomonas</taxon>
    </lineage>
</organism>
<name>S9VQY9_9TRYP</name>
<evidence type="ECO:0000256" key="7">
    <source>
        <dbReference type="ARBA" id="ARBA00022730"/>
    </source>
</evidence>
<dbReference type="PANTHER" id="PTHR12636">
    <property type="entry name" value="NEP1/MRA1"/>
    <property type="match status" value="1"/>
</dbReference>
<sequence length="130" mass="13427">MSALLREGRVSSVDGKVLMRVMPGSVAPVIPDGAEVIGLGNQLQAPVATALTLARAAAKAPVADTLQGGVKNIAAIYCVSCTDDASLDGIDYITKTVCLNAYPTTAHVMCARVCEGHYQVLSEGAQRAPK</sequence>
<evidence type="ECO:0000256" key="2">
    <source>
        <dbReference type="ARBA" id="ARBA00022517"/>
    </source>
</evidence>
<dbReference type="GO" id="GO:0070475">
    <property type="term" value="P:rRNA base methylation"/>
    <property type="evidence" value="ECO:0007669"/>
    <property type="project" value="InterPro"/>
</dbReference>
<keyword evidence="10" id="KW-1185">Reference proteome</keyword>
<keyword evidence="6" id="KW-0949">S-adenosyl-L-methionine</keyword>
<keyword evidence="2" id="KW-0690">Ribosome biogenesis</keyword>
<reference evidence="9 10" key="1">
    <citation type="journal article" date="2013" name="PLoS ONE">
        <title>Predicting the Proteins of Angomonas deanei, Strigomonas culicis and Their Respective Endosymbionts Reveals New Aspects of the Trypanosomatidae Family.</title>
        <authorList>
            <person name="Motta M.C."/>
            <person name="Martins A.C."/>
            <person name="de Souza S.S."/>
            <person name="Catta-Preta C.M."/>
            <person name="Silva R."/>
            <person name="Klein C.C."/>
            <person name="de Almeida L.G."/>
            <person name="de Lima Cunha O."/>
            <person name="Ciapina L.P."/>
            <person name="Brocchi M."/>
            <person name="Colabardini A.C."/>
            <person name="de Araujo Lima B."/>
            <person name="Machado C.R."/>
            <person name="de Almeida Soares C.M."/>
            <person name="Probst C.M."/>
            <person name="de Menezes C.B."/>
            <person name="Thompson C.E."/>
            <person name="Bartholomeu D.C."/>
            <person name="Gradia D.F."/>
            <person name="Pavoni D.P."/>
            <person name="Grisard E.C."/>
            <person name="Fantinatti-Garboggini F."/>
            <person name="Marchini F.K."/>
            <person name="Rodrigues-Luiz G.F."/>
            <person name="Wagner G."/>
            <person name="Goldman G.H."/>
            <person name="Fietto J.L."/>
            <person name="Elias M.C."/>
            <person name="Goldman M.H."/>
            <person name="Sagot M.F."/>
            <person name="Pereira M."/>
            <person name="Stoco P.H."/>
            <person name="de Mendonca-Neto R.P."/>
            <person name="Teixeira S.M."/>
            <person name="Maciel T.E."/>
            <person name="de Oliveira Mendes T.A."/>
            <person name="Urmenyi T.P."/>
            <person name="de Souza W."/>
            <person name="Schenkman S."/>
            <person name="de Vasconcelos A.T."/>
        </authorList>
    </citation>
    <scope>NUCLEOTIDE SEQUENCE [LARGE SCALE GENOMIC DNA]</scope>
</reference>
<dbReference type="PANTHER" id="PTHR12636:SF5">
    <property type="entry name" value="RIBOSOMAL RNA SMALL SUBUNIT METHYLTRANSFERASE NEP1"/>
    <property type="match status" value="1"/>
</dbReference>
<keyword evidence="8" id="KW-0694">RNA-binding</keyword>
<evidence type="ECO:0000256" key="6">
    <source>
        <dbReference type="ARBA" id="ARBA00022691"/>
    </source>
</evidence>
<evidence type="ECO:0000256" key="3">
    <source>
        <dbReference type="ARBA" id="ARBA00022552"/>
    </source>
</evidence>
<dbReference type="InterPro" id="IPR029026">
    <property type="entry name" value="tRNA_m1G_MTases_N"/>
</dbReference>
<evidence type="ECO:0000313" key="9">
    <source>
        <dbReference type="EMBL" id="EPY29531.1"/>
    </source>
</evidence>
<dbReference type="Proteomes" id="UP000015354">
    <property type="component" value="Unassembled WGS sequence"/>
</dbReference>
<dbReference type="AlphaFoldDB" id="S9VQY9"/>
<evidence type="ECO:0000313" key="10">
    <source>
        <dbReference type="Proteomes" id="UP000015354"/>
    </source>
</evidence>
<dbReference type="OrthoDB" id="269804at2759"/>
<dbReference type="Pfam" id="PF03587">
    <property type="entry name" value="EMG1"/>
    <property type="match status" value="1"/>
</dbReference>
<dbReference type="GO" id="GO:0070037">
    <property type="term" value="F:rRNA (pseudouridine) methyltransferase activity"/>
    <property type="evidence" value="ECO:0007669"/>
    <property type="project" value="InterPro"/>
</dbReference>
<proteinExistence type="inferred from homology"/>
<keyword evidence="4" id="KW-0489">Methyltransferase</keyword>
<keyword evidence="5" id="KW-0808">Transferase</keyword>
<dbReference type="EMBL" id="ATMH01004490">
    <property type="protein sequence ID" value="EPY29531.1"/>
    <property type="molecule type" value="Genomic_DNA"/>
</dbReference>
<protein>
    <submittedName>
        <fullName evidence="9">Uncharacterized protein</fullName>
    </submittedName>
</protein>
<dbReference type="GO" id="GO:0032040">
    <property type="term" value="C:small-subunit processome"/>
    <property type="evidence" value="ECO:0007669"/>
    <property type="project" value="TreeGrafter"/>
</dbReference>
<comment type="similarity">
    <text evidence="1">Belongs to the class IV-like SAM-binding methyltransferase superfamily. RNA methyltransferase NEP1 family.</text>
</comment>
<gene>
    <name evidence="9" type="ORF">STCU_04490</name>
</gene>
<evidence type="ECO:0000256" key="5">
    <source>
        <dbReference type="ARBA" id="ARBA00022679"/>
    </source>
</evidence>
<dbReference type="SUPFAM" id="SSF75217">
    <property type="entry name" value="alpha/beta knot"/>
    <property type="match status" value="1"/>
</dbReference>
<evidence type="ECO:0000256" key="8">
    <source>
        <dbReference type="ARBA" id="ARBA00022884"/>
    </source>
</evidence>
<accession>S9VQY9</accession>